<dbReference type="InParanoid" id="G3AKC7"/>
<evidence type="ECO:0000313" key="2">
    <source>
        <dbReference type="EMBL" id="EGW33586.1"/>
    </source>
</evidence>
<accession>G3AKC7</accession>
<keyword evidence="3" id="KW-1185">Reference proteome</keyword>
<dbReference type="GeneID" id="18875104"/>
<proteinExistence type="predicted"/>
<gene>
    <name evidence="2" type="ORF">SPAPADRAFT_66528</name>
</gene>
<dbReference type="EMBL" id="GL996501">
    <property type="protein sequence ID" value="EGW33586.1"/>
    <property type="molecule type" value="Genomic_DNA"/>
</dbReference>
<evidence type="ECO:0000313" key="3">
    <source>
        <dbReference type="Proteomes" id="UP000000709"/>
    </source>
</evidence>
<dbReference type="HOGENOM" id="CLU_1579485_0_0_1"/>
<name>G3AKC7_SPAPN</name>
<evidence type="ECO:0000256" key="1">
    <source>
        <dbReference type="SAM" id="MobiDB-lite"/>
    </source>
</evidence>
<dbReference type="KEGG" id="spaa:SPAPADRAFT_66528"/>
<dbReference type="RefSeq" id="XP_007375101.1">
    <property type="nucleotide sequence ID" value="XM_007375039.1"/>
</dbReference>
<organism evidence="3">
    <name type="scientific">Spathaspora passalidarum (strain NRRL Y-27907 / 11-Y1)</name>
    <dbReference type="NCBI Taxonomy" id="619300"/>
    <lineage>
        <taxon>Eukaryota</taxon>
        <taxon>Fungi</taxon>
        <taxon>Dikarya</taxon>
        <taxon>Ascomycota</taxon>
        <taxon>Saccharomycotina</taxon>
        <taxon>Pichiomycetes</taxon>
        <taxon>Debaryomycetaceae</taxon>
        <taxon>Spathaspora</taxon>
    </lineage>
</organism>
<dbReference type="AlphaFoldDB" id="G3AKC7"/>
<feature type="region of interest" description="Disordered" evidence="1">
    <location>
        <begin position="67"/>
        <end position="91"/>
    </location>
</feature>
<reference evidence="2 3" key="1">
    <citation type="journal article" date="2011" name="Proc. Natl. Acad. Sci. U.S.A.">
        <title>Comparative genomics of xylose-fermenting fungi for enhanced biofuel production.</title>
        <authorList>
            <person name="Wohlbach D.J."/>
            <person name="Kuo A."/>
            <person name="Sato T.K."/>
            <person name="Potts K.M."/>
            <person name="Salamov A.A."/>
            <person name="LaButti K.M."/>
            <person name="Sun H."/>
            <person name="Clum A."/>
            <person name="Pangilinan J.L."/>
            <person name="Lindquist E.A."/>
            <person name="Lucas S."/>
            <person name="Lapidus A."/>
            <person name="Jin M."/>
            <person name="Gunawan C."/>
            <person name="Balan V."/>
            <person name="Dale B.E."/>
            <person name="Jeffries T.W."/>
            <person name="Zinkel R."/>
            <person name="Barry K.W."/>
            <person name="Grigoriev I.V."/>
            <person name="Gasch A.P."/>
        </authorList>
    </citation>
    <scope>NUCLEOTIDE SEQUENCE [LARGE SCALE GENOMIC DNA]</scope>
    <source>
        <strain evidence="3">NRRL Y-27907 / 11-Y1</strain>
    </source>
</reference>
<feature type="compositionally biased region" description="Basic and acidic residues" evidence="1">
    <location>
        <begin position="79"/>
        <end position="88"/>
    </location>
</feature>
<sequence>MASNNTKDSTAAKNTTNALTFTFRKRSHALALYNHLQVSMDSDEINAPSFPDYIMKELRYISQNRHNNQVNTDTAPIENGDHHAEERNNPSSLHQAPVPLELGTIANNVGRALLEKTTSREEIEHHEQKLVRKSGNRDRKRARLGKAFIGMVGVVDIANPINTFAKKKK</sequence>
<protein>
    <submittedName>
        <fullName evidence="2">Uncharacterized protein</fullName>
    </submittedName>
</protein>
<dbReference type="Proteomes" id="UP000000709">
    <property type="component" value="Unassembled WGS sequence"/>
</dbReference>